<dbReference type="OrthoDB" id="1366256at2"/>
<dbReference type="AlphaFoldDB" id="A0A563DKY1"/>
<evidence type="ECO:0000313" key="2">
    <source>
        <dbReference type="Proteomes" id="UP000319499"/>
    </source>
</evidence>
<keyword evidence="2" id="KW-1185">Reference proteome</keyword>
<gene>
    <name evidence="1" type="ORF">ETU09_00600</name>
</gene>
<proteinExistence type="predicted"/>
<evidence type="ECO:0000313" key="1">
    <source>
        <dbReference type="EMBL" id="TWP30533.1"/>
    </source>
</evidence>
<comment type="caution">
    <text evidence="1">The sequence shown here is derived from an EMBL/GenBank/DDBJ whole genome shotgun (WGS) entry which is preliminary data.</text>
</comment>
<dbReference type="Proteomes" id="UP000319499">
    <property type="component" value="Unassembled WGS sequence"/>
</dbReference>
<protein>
    <submittedName>
        <fullName evidence="1">Uncharacterized protein</fullName>
    </submittedName>
</protein>
<dbReference type="EMBL" id="SELH01000011">
    <property type="protein sequence ID" value="TWP30533.1"/>
    <property type="molecule type" value="Genomic_DNA"/>
</dbReference>
<sequence length="98" mass="11370">MNQFKDFKIKPEINHFTGDKIKIDKILNVPIVIIDYKIEQSKAKVGTQLLTLQIEKSGTRHVVFTGSTVLLQMIQKVDKEKFPFISTIVKENEYLEFT</sequence>
<accession>A0A563DKY1</accession>
<organism evidence="1 2">
    <name type="scientific">Apibacter muscae</name>
    <dbReference type="NCBI Taxonomy" id="2509004"/>
    <lineage>
        <taxon>Bacteria</taxon>
        <taxon>Pseudomonadati</taxon>
        <taxon>Bacteroidota</taxon>
        <taxon>Flavobacteriia</taxon>
        <taxon>Flavobacteriales</taxon>
        <taxon>Weeksellaceae</taxon>
        <taxon>Apibacter</taxon>
    </lineage>
</organism>
<dbReference type="RefSeq" id="WP_146261317.1">
    <property type="nucleotide sequence ID" value="NZ_SELG01000027.1"/>
</dbReference>
<name>A0A563DKY1_9FLAO</name>
<reference evidence="1 2" key="1">
    <citation type="submission" date="2019-02" db="EMBL/GenBank/DDBJ databases">
        <title>Apibacter muscae sp. nov.: a novel member of the house fly microbiota.</title>
        <authorList>
            <person name="Park R."/>
        </authorList>
    </citation>
    <scope>NUCLEOTIDE SEQUENCE [LARGE SCALE GENOMIC DNA]</scope>
    <source>
        <strain evidence="1 2">AL1</strain>
    </source>
</reference>